<sequence>MKMRRSRHVITVDMWADVRCPWCWVGLRRLRRAIAHVGQDVRVRHRSFHPMSRVESGHGRGETNRTAR</sequence>
<evidence type="ECO:0000256" key="1">
    <source>
        <dbReference type="SAM" id="MobiDB-lite"/>
    </source>
</evidence>
<evidence type="ECO:0000259" key="2">
    <source>
        <dbReference type="Pfam" id="PF01323"/>
    </source>
</evidence>
<dbReference type="EMBL" id="JBHMQT010000018">
    <property type="protein sequence ID" value="MFC0862822.1"/>
    <property type="molecule type" value="Genomic_DNA"/>
</dbReference>
<proteinExistence type="predicted"/>
<gene>
    <name evidence="3" type="ORF">ACFHYQ_11000</name>
</gene>
<dbReference type="SUPFAM" id="SSF52833">
    <property type="entry name" value="Thioredoxin-like"/>
    <property type="match status" value="1"/>
</dbReference>
<dbReference type="Proteomes" id="UP001589870">
    <property type="component" value="Unassembled WGS sequence"/>
</dbReference>
<reference evidence="3 4" key="1">
    <citation type="submission" date="2024-09" db="EMBL/GenBank/DDBJ databases">
        <authorList>
            <person name="Sun Q."/>
            <person name="Mori K."/>
        </authorList>
    </citation>
    <scope>NUCLEOTIDE SEQUENCE [LARGE SCALE GENOMIC DNA]</scope>
    <source>
        <strain evidence="3 4">TBRC 1851</strain>
    </source>
</reference>
<dbReference type="InterPro" id="IPR036249">
    <property type="entry name" value="Thioredoxin-like_sf"/>
</dbReference>
<name>A0ABV6U4A9_9ACTN</name>
<feature type="region of interest" description="Disordered" evidence="1">
    <location>
        <begin position="48"/>
        <end position="68"/>
    </location>
</feature>
<evidence type="ECO:0000313" key="3">
    <source>
        <dbReference type="EMBL" id="MFC0862822.1"/>
    </source>
</evidence>
<comment type="caution">
    <text evidence="3">The sequence shown here is derived from an EMBL/GenBank/DDBJ whole genome shotgun (WGS) entry which is preliminary data.</text>
</comment>
<feature type="domain" description="DSBA-like thioredoxin" evidence="2">
    <location>
        <begin position="11"/>
        <end position="49"/>
    </location>
</feature>
<feature type="compositionally biased region" description="Basic and acidic residues" evidence="1">
    <location>
        <begin position="55"/>
        <end position="68"/>
    </location>
</feature>
<keyword evidence="4" id="KW-1185">Reference proteome</keyword>
<dbReference type="RefSeq" id="WP_394301011.1">
    <property type="nucleotide sequence ID" value="NZ_JBHMQT010000018.1"/>
</dbReference>
<evidence type="ECO:0000313" key="4">
    <source>
        <dbReference type="Proteomes" id="UP001589870"/>
    </source>
</evidence>
<dbReference type="InterPro" id="IPR001853">
    <property type="entry name" value="DSBA-like_thioredoxin_dom"/>
</dbReference>
<protein>
    <submittedName>
        <fullName evidence="3">DsbA family protein</fullName>
    </submittedName>
</protein>
<dbReference type="Gene3D" id="3.40.30.10">
    <property type="entry name" value="Glutaredoxin"/>
    <property type="match status" value="1"/>
</dbReference>
<organism evidence="3 4">
    <name type="scientific">Sphaerimonospora cavernae</name>
    <dbReference type="NCBI Taxonomy" id="1740611"/>
    <lineage>
        <taxon>Bacteria</taxon>
        <taxon>Bacillati</taxon>
        <taxon>Actinomycetota</taxon>
        <taxon>Actinomycetes</taxon>
        <taxon>Streptosporangiales</taxon>
        <taxon>Streptosporangiaceae</taxon>
        <taxon>Sphaerimonospora</taxon>
    </lineage>
</organism>
<accession>A0ABV6U4A9</accession>
<dbReference type="Pfam" id="PF01323">
    <property type="entry name" value="DSBA"/>
    <property type="match status" value="1"/>
</dbReference>